<feature type="signal peptide" evidence="1">
    <location>
        <begin position="1"/>
        <end position="17"/>
    </location>
</feature>
<evidence type="ECO:0000313" key="3">
    <source>
        <dbReference type="Proteomes" id="UP000826656"/>
    </source>
</evidence>
<evidence type="ECO:0000313" key="2">
    <source>
        <dbReference type="EMBL" id="KAH0773597.1"/>
    </source>
</evidence>
<gene>
    <name evidence="2" type="ORF">KY290_010734</name>
</gene>
<keyword evidence="3" id="KW-1185">Reference proteome</keyword>
<name>A0ABQ7W182_SOLTU</name>
<proteinExistence type="predicted"/>
<comment type="caution">
    <text evidence="2">The sequence shown here is derived from an EMBL/GenBank/DDBJ whole genome shotgun (WGS) entry which is preliminary data.</text>
</comment>
<dbReference type="PROSITE" id="PS51257">
    <property type="entry name" value="PROKAR_LIPOPROTEIN"/>
    <property type="match status" value="1"/>
</dbReference>
<sequence length="59" mass="5838">MEARDLLLLGVTSSAAAATSSAAATVGGCARGRRRGAGVAWRRSVMGGDRCDGGGSGWI</sequence>
<keyword evidence="1" id="KW-0732">Signal</keyword>
<feature type="chain" id="PRO_5045552037" description="Secreted protein" evidence="1">
    <location>
        <begin position="18"/>
        <end position="59"/>
    </location>
</feature>
<evidence type="ECO:0000256" key="1">
    <source>
        <dbReference type="SAM" id="SignalP"/>
    </source>
</evidence>
<evidence type="ECO:0008006" key="4">
    <source>
        <dbReference type="Google" id="ProtNLM"/>
    </source>
</evidence>
<dbReference type="Proteomes" id="UP000826656">
    <property type="component" value="Unassembled WGS sequence"/>
</dbReference>
<protein>
    <recommendedName>
        <fullName evidence="4">Secreted protein</fullName>
    </recommendedName>
</protein>
<accession>A0ABQ7W182</accession>
<dbReference type="EMBL" id="JAIVGD010000005">
    <property type="protein sequence ID" value="KAH0773597.1"/>
    <property type="molecule type" value="Genomic_DNA"/>
</dbReference>
<reference evidence="2 3" key="1">
    <citation type="journal article" date="2021" name="bioRxiv">
        <title>Chromosome-scale and haplotype-resolved genome assembly of a tetraploid potato cultivar.</title>
        <authorList>
            <person name="Sun H."/>
            <person name="Jiao W.-B."/>
            <person name="Krause K."/>
            <person name="Campoy J.A."/>
            <person name="Goel M."/>
            <person name="Folz-Donahue K."/>
            <person name="Kukat C."/>
            <person name="Huettel B."/>
            <person name="Schneeberger K."/>
        </authorList>
    </citation>
    <scope>NUCLEOTIDE SEQUENCE [LARGE SCALE GENOMIC DNA]</scope>
    <source>
        <strain evidence="2">SolTubOtavaFocal</strain>
        <tissue evidence="2">Leaves</tissue>
    </source>
</reference>
<organism evidence="2 3">
    <name type="scientific">Solanum tuberosum</name>
    <name type="common">Potato</name>
    <dbReference type="NCBI Taxonomy" id="4113"/>
    <lineage>
        <taxon>Eukaryota</taxon>
        <taxon>Viridiplantae</taxon>
        <taxon>Streptophyta</taxon>
        <taxon>Embryophyta</taxon>
        <taxon>Tracheophyta</taxon>
        <taxon>Spermatophyta</taxon>
        <taxon>Magnoliopsida</taxon>
        <taxon>eudicotyledons</taxon>
        <taxon>Gunneridae</taxon>
        <taxon>Pentapetalae</taxon>
        <taxon>asterids</taxon>
        <taxon>lamiids</taxon>
        <taxon>Solanales</taxon>
        <taxon>Solanaceae</taxon>
        <taxon>Solanoideae</taxon>
        <taxon>Solaneae</taxon>
        <taxon>Solanum</taxon>
    </lineage>
</organism>